<reference evidence="2" key="2">
    <citation type="journal article" date="2015" name="Data Brief">
        <title>Shoot transcriptome of the giant reed, Arundo donax.</title>
        <authorList>
            <person name="Barrero R.A."/>
            <person name="Guerrero F.D."/>
            <person name="Moolhuijzen P."/>
            <person name="Goolsby J.A."/>
            <person name="Tidwell J."/>
            <person name="Bellgard S.E."/>
            <person name="Bellgard M.I."/>
        </authorList>
    </citation>
    <scope>NUCLEOTIDE SEQUENCE</scope>
    <source>
        <tissue evidence="2">Shoot tissue taken approximately 20 cm above the soil surface</tissue>
    </source>
</reference>
<feature type="compositionally biased region" description="Basic residues" evidence="1">
    <location>
        <begin position="45"/>
        <end position="59"/>
    </location>
</feature>
<evidence type="ECO:0000256" key="1">
    <source>
        <dbReference type="SAM" id="MobiDB-lite"/>
    </source>
</evidence>
<name>A0A0A9D8J6_ARUDO</name>
<feature type="region of interest" description="Disordered" evidence="1">
    <location>
        <begin position="1"/>
        <end position="103"/>
    </location>
</feature>
<organism evidence="2">
    <name type="scientific">Arundo donax</name>
    <name type="common">Giant reed</name>
    <name type="synonym">Donax arundinaceus</name>
    <dbReference type="NCBI Taxonomy" id="35708"/>
    <lineage>
        <taxon>Eukaryota</taxon>
        <taxon>Viridiplantae</taxon>
        <taxon>Streptophyta</taxon>
        <taxon>Embryophyta</taxon>
        <taxon>Tracheophyta</taxon>
        <taxon>Spermatophyta</taxon>
        <taxon>Magnoliopsida</taxon>
        <taxon>Liliopsida</taxon>
        <taxon>Poales</taxon>
        <taxon>Poaceae</taxon>
        <taxon>PACMAD clade</taxon>
        <taxon>Arundinoideae</taxon>
        <taxon>Arundineae</taxon>
        <taxon>Arundo</taxon>
    </lineage>
</organism>
<proteinExistence type="predicted"/>
<dbReference type="EMBL" id="GBRH01217838">
    <property type="protein sequence ID" value="JAD80057.1"/>
    <property type="molecule type" value="Transcribed_RNA"/>
</dbReference>
<evidence type="ECO:0000313" key="2">
    <source>
        <dbReference type="EMBL" id="JAD80057.1"/>
    </source>
</evidence>
<sequence length="103" mass="12243">MGTAQPVKSHRWHQLHQSPNPYHPTSVLISHPKHPVPPIRDQRHYLRTKRPRLRHHRRQGLPTYRHSKSGPLNRPNLTLPTPRRRRLCPRNPDLPAPPRHHQC</sequence>
<protein>
    <submittedName>
        <fullName evidence="2">Uncharacterized protein</fullName>
    </submittedName>
</protein>
<dbReference type="AlphaFoldDB" id="A0A0A9D8J6"/>
<reference evidence="2" key="1">
    <citation type="submission" date="2014-09" db="EMBL/GenBank/DDBJ databases">
        <authorList>
            <person name="Magalhaes I.L.F."/>
            <person name="Oliveira U."/>
            <person name="Santos F.R."/>
            <person name="Vidigal T.H.D.A."/>
            <person name="Brescovit A.D."/>
            <person name="Santos A.J."/>
        </authorList>
    </citation>
    <scope>NUCLEOTIDE SEQUENCE</scope>
    <source>
        <tissue evidence="2">Shoot tissue taken approximately 20 cm above the soil surface</tissue>
    </source>
</reference>
<accession>A0A0A9D8J6</accession>
<feature type="compositionally biased region" description="Low complexity" evidence="1">
    <location>
        <begin position="71"/>
        <end position="81"/>
    </location>
</feature>